<evidence type="ECO:0000313" key="2">
    <source>
        <dbReference type="Proteomes" id="UP000467130"/>
    </source>
</evidence>
<dbReference type="KEGG" id="msto:MSTO_12660"/>
<evidence type="ECO:0000313" key="1">
    <source>
        <dbReference type="EMBL" id="BBY21061.1"/>
    </source>
</evidence>
<dbReference type="Proteomes" id="UP000467130">
    <property type="component" value="Chromosome"/>
</dbReference>
<dbReference type="EMBL" id="AP022587">
    <property type="protein sequence ID" value="BBY21061.1"/>
    <property type="molecule type" value="Genomic_DNA"/>
</dbReference>
<keyword evidence="2" id="KW-1185">Reference proteome</keyword>
<sequence length="154" mass="17015">MVPESVKGQQALVVFFPRVLVIITVMADRTVRNGPERNRIKTLTQAALNADKTVEQVEDVLDSLGKTMNELSSSLTRLNGTVERLEGGLDHLEGTLESLDELAKRLIAVVEPVESIVKRIDYIVSVGETVMSPLSMTEHAVRGVVDRLRIRAPR</sequence>
<organism evidence="1 2">
    <name type="scientific">Mycobacterium stomatepiae</name>
    <dbReference type="NCBI Taxonomy" id="470076"/>
    <lineage>
        <taxon>Bacteria</taxon>
        <taxon>Bacillati</taxon>
        <taxon>Actinomycetota</taxon>
        <taxon>Actinomycetes</taxon>
        <taxon>Mycobacteriales</taxon>
        <taxon>Mycobacteriaceae</taxon>
        <taxon>Mycobacterium</taxon>
        <taxon>Mycobacterium simiae complex</taxon>
    </lineage>
</organism>
<dbReference type="AlphaFoldDB" id="A0A7I7Q4I5"/>
<protein>
    <recommendedName>
        <fullName evidence="3">ATPase</fullName>
    </recommendedName>
</protein>
<dbReference type="Gene3D" id="1.20.5.300">
    <property type="match status" value="1"/>
</dbReference>
<accession>A0A7I7Q4I5</accession>
<proteinExistence type="predicted"/>
<evidence type="ECO:0008006" key="3">
    <source>
        <dbReference type="Google" id="ProtNLM"/>
    </source>
</evidence>
<name>A0A7I7Q4I5_9MYCO</name>
<reference evidence="1 2" key="1">
    <citation type="journal article" date="2019" name="Emerg. Microbes Infect.">
        <title>Comprehensive subspecies identification of 175 nontuberculous mycobacteria species based on 7547 genomic profiles.</title>
        <authorList>
            <person name="Matsumoto Y."/>
            <person name="Kinjo T."/>
            <person name="Motooka D."/>
            <person name="Nabeya D."/>
            <person name="Jung N."/>
            <person name="Uechi K."/>
            <person name="Horii T."/>
            <person name="Iida T."/>
            <person name="Fujita J."/>
            <person name="Nakamura S."/>
        </authorList>
    </citation>
    <scope>NUCLEOTIDE SEQUENCE [LARGE SCALE GENOMIC DNA]</scope>
    <source>
        <strain evidence="1 2">JCM 17783</strain>
    </source>
</reference>
<gene>
    <name evidence="1" type="ORF">MSTO_12660</name>
</gene>